<evidence type="ECO:0000256" key="7">
    <source>
        <dbReference type="ARBA" id="ARBA00022723"/>
    </source>
</evidence>
<comment type="catalytic activity">
    <reaction evidence="1">
        <text>S-ubiquitinyl-[E2 ubiquitin-conjugating enzyme]-L-cysteine + [acceptor protein]-L-lysine = [E2 ubiquitin-conjugating enzyme]-L-cysteine + N(6)-ubiquitinyl-[acceptor protein]-L-lysine.</text>
        <dbReference type="EC" id="2.3.2.27"/>
    </reaction>
</comment>
<dbReference type="SUPFAM" id="SSF57850">
    <property type="entry name" value="RING/U-box"/>
    <property type="match status" value="1"/>
</dbReference>
<dbReference type="Proteomes" id="UP000594638">
    <property type="component" value="Unassembled WGS sequence"/>
</dbReference>
<evidence type="ECO:0000256" key="13">
    <source>
        <dbReference type="ARBA" id="ARBA00024209"/>
    </source>
</evidence>
<evidence type="ECO:0000256" key="15">
    <source>
        <dbReference type="SAM" id="MobiDB-lite"/>
    </source>
</evidence>
<name>A0A8S0UKX7_OLEEU</name>
<evidence type="ECO:0000256" key="10">
    <source>
        <dbReference type="ARBA" id="ARBA00022833"/>
    </source>
</evidence>
<feature type="compositionally biased region" description="Polar residues" evidence="15">
    <location>
        <begin position="198"/>
        <end position="211"/>
    </location>
</feature>
<feature type="transmembrane region" description="Helical" evidence="16">
    <location>
        <begin position="26"/>
        <end position="48"/>
    </location>
</feature>
<evidence type="ECO:0000256" key="12">
    <source>
        <dbReference type="ARBA" id="ARBA00023136"/>
    </source>
</evidence>
<sequence>MGSDDVHNEKPHFIYRKSNYDLNSKIMLTAIISLSVVVVLVTILHIYVRCYVRRRQARGQTGLFNLGYVISAAPTEPLPLTTGLDPSVMASLPIFAFKKTNGNDNDDQMGSSVECSVCLSMLEDDEMARTLPNCKHTFHAECIGKWFGSNSTCPVCRTEAEPRLVVAEAPEGTAGVGGATPSAPPLEGRSSSLGGGTQSSARISGSNSRISSFRRILSQERSSRRIRSCEEDGLPDIERVII</sequence>
<dbReference type="CDD" id="cd16461">
    <property type="entry name" value="RING-H2_EL5-like"/>
    <property type="match status" value="1"/>
</dbReference>
<evidence type="ECO:0000313" key="19">
    <source>
        <dbReference type="Proteomes" id="UP000594638"/>
    </source>
</evidence>
<evidence type="ECO:0000256" key="8">
    <source>
        <dbReference type="ARBA" id="ARBA00022771"/>
    </source>
</evidence>
<dbReference type="AlphaFoldDB" id="A0A8S0UKX7"/>
<keyword evidence="18" id="KW-0436">Ligase</keyword>
<keyword evidence="6 16" id="KW-0812">Transmembrane</keyword>
<dbReference type="OrthoDB" id="8062037at2759"/>
<evidence type="ECO:0000256" key="11">
    <source>
        <dbReference type="ARBA" id="ARBA00022989"/>
    </source>
</evidence>
<evidence type="ECO:0000259" key="17">
    <source>
        <dbReference type="PROSITE" id="PS50089"/>
    </source>
</evidence>
<evidence type="ECO:0000256" key="1">
    <source>
        <dbReference type="ARBA" id="ARBA00000900"/>
    </source>
</evidence>
<keyword evidence="12 16" id="KW-0472">Membrane</keyword>
<organism evidence="18 19">
    <name type="scientific">Olea europaea subsp. europaea</name>
    <dbReference type="NCBI Taxonomy" id="158383"/>
    <lineage>
        <taxon>Eukaryota</taxon>
        <taxon>Viridiplantae</taxon>
        <taxon>Streptophyta</taxon>
        <taxon>Embryophyta</taxon>
        <taxon>Tracheophyta</taxon>
        <taxon>Spermatophyta</taxon>
        <taxon>Magnoliopsida</taxon>
        <taxon>eudicotyledons</taxon>
        <taxon>Gunneridae</taxon>
        <taxon>Pentapetalae</taxon>
        <taxon>asterids</taxon>
        <taxon>lamiids</taxon>
        <taxon>Lamiales</taxon>
        <taxon>Oleaceae</taxon>
        <taxon>Oleeae</taxon>
        <taxon>Olea</taxon>
    </lineage>
</organism>
<evidence type="ECO:0000256" key="14">
    <source>
        <dbReference type="PROSITE-ProRule" id="PRU00175"/>
    </source>
</evidence>
<evidence type="ECO:0000313" key="18">
    <source>
        <dbReference type="EMBL" id="CAA3016425.1"/>
    </source>
</evidence>
<evidence type="ECO:0000256" key="2">
    <source>
        <dbReference type="ARBA" id="ARBA00004167"/>
    </source>
</evidence>
<dbReference type="GO" id="GO:0016020">
    <property type="term" value="C:membrane"/>
    <property type="evidence" value="ECO:0007669"/>
    <property type="project" value="UniProtKB-SubCell"/>
</dbReference>
<dbReference type="SMART" id="SM00184">
    <property type="entry name" value="RING"/>
    <property type="match status" value="1"/>
</dbReference>
<evidence type="ECO:0000256" key="16">
    <source>
        <dbReference type="SAM" id="Phobius"/>
    </source>
</evidence>
<dbReference type="Gene3D" id="3.30.40.10">
    <property type="entry name" value="Zinc/RING finger domain, C3HC4 (zinc finger)"/>
    <property type="match status" value="1"/>
</dbReference>
<evidence type="ECO:0000256" key="4">
    <source>
        <dbReference type="ARBA" id="ARBA00012483"/>
    </source>
</evidence>
<accession>A0A8S0UKX7</accession>
<dbReference type="PROSITE" id="PS50089">
    <property type="entry name" value="ZF_RING_2"/>
    <property type="match status" value="1"/>
</dbReference>
<comment type="caution">
    <text evidence="18">The sequence shown here is derived from an EMBL/GenBank/DDBJ whole genome shotgun (WGS) entry which is preliminary data.</text>
</comment>
<dbReference type="InterPro" id="IPR001841">
    <property type="entry name" value="Znf_RING"/>
</dbReference>
<keyword evidence="7" id="KW-0479">Metal-binding</keyword>
<comment type="pathway">
    <text evidence="3">Protein modification; protein ubiquitination.</text>
</comment>
<protein>
    <recommendedName>
        <fullName evidence="4">RING-type E3 ubiquitin transferase</fullName>
        <ecNumber evidence="4">2.3.2.27</ecNumber>
    </recommendedName>
</protein>
<keyword evidence="8 14" id="KW-0863">Zinc-finger</keyword>
<dbReference type="InterPro" id="IPR053238">
    <property type="entry name" value="RING-H2_zinc_finger"/>
</dbReference>
<dbReference type="PANTHER" id="PTHR14155">
    <property type="entry name" value="RING FINGER DOMAIN-CONTAINING"/>
    <property type="match status" value="1"/>
</dbReference>
<proteinExistence type="inferred from homology"/>
<evidence type="ECO:0000256" key="3">
    <source>
        <dbReference type="ARBA" id="ARBA00004906"/>
    </source>
</evidence>
<gene>
    <name evidence="18" type="ORF">OLEA9_A081952</name>
</gene>
<reference evidence="18 19" key="1">
    <citation type="submission" date="2019-12" db="EMBL/GenBank/DDBJ databases">
        <authorList>
            <person name="Alioto T."/>
            <person name="Alioto T."/>
            <person name="Gomez Garrido J."/>
        </authorList>
    </citation>
    <scope>NUCLEOTIDE SEQUENCE [LARGE SCALE GENOMIC DNA]</scope>
</reference>
<evidence type="ECO:0000256" key="5">
    <source>
        <dbReference type="ARBA" id="ARBA00022679"/>
    </source>
</evidence>
<dbReference type="PANTHER" id="PTHR14155:SF550">
    <property type="entry name" value="E3 UBIQUITIN-PROTEIN LIGASE ATL41"/>
    <property type="match status" value="1"/>
</dbReference>
<evidence type="ECO:0000256" key="9">
    <source>
        <dbReference type="ARBA" id="ARBA00022786"/>
    </source>
</evidence>
<feature type="domain" description="RING-type" evidence="17">
    <location>
        <begin position="115"/>
        <end position="157"/>
    </location>
</feature>
<dbReference type="InterPro" id="IPR013083">
    <property type="entry name" value="Znf_RING/FYVE/PHD"/>
</dbReference>
<evidence type="ECO:0000256" key="6">
    <source>
        <dbReference type="ARBA" id="ARBA00022692"/>
    </source>
</evidence>
<keyword evidence="19" id="KW-1185">Reference proteome</keyword>
<keyword evidence="5" id="KW-0808">Transferase</keyword>
<keyword evidence="11 16" id="KW-1133">Transmembrane helix</keyword>
<dbReference type="Gramene" id="OE9A081952T1">
    <property type="protein sequence ID" value="OE9A081952C1"/>
    <property type="gene ID" value="OE9A081952"/>
</dbReference>
<feature type="region of interest" description="Disordered" evidence="15">
    <location>
        <begin position="171"/>
        <end position="211"/>
    </location>
</feature>
<dbReference type="GO" id="GO:0016874">
    <property type="term" value="F:ligase activity"/>
    <property type="evidence" value="ECO:0007669"/>
    <property type="project" value="UniProtKB-KW"/>
</dbReference>
<keyword evidence="10" id="KW-0862">Zinc</keyword>
<keyword evidence="9" id="KW-0833">Ubl conjugation pathway</keyword>
<comment type="subcellular location">
    <subcellularLocation>
        <location evidence="2">Membrane</location>
        <topology evidence="2">Single-pass membrane protein</topology>
    </subcellularLocation>
</comment>
<comment type="similarity">
    <text evidence="13">Belongs to the RING-type zinc finger family. ATL subfamily.</text>
</comment>
<dbReference type="GO" id="GO:0061630">
    <property type="term" value="F:ubiquitin protein ligase activity"/>
    <property type="evidence" value="ECO:0007669"/>
    <property type="project" value="UniProtKB-EC"/>
</dbReference>
<dbReference type="GO" id="GO:0008270">
    <property type="term" value="F:zinc ion binding"/>
    <property type="evidence" value="ECO:0007669"/>
    <property type="project" value="UniProtKB-KW"/>
</dbReference>
<dbReference type="FunFam" id="3.30.40.10:FF:000187">
    <property type="entry name" value="E3 ubiquitin-protein ligase ATL6"/>
    <property type="match status" value="1"/>
</dbReference>
<dbReference type="EC" id="2.3.2.27" evidence="4"/>
<dbReference type="Pfam" id="PF13639">
    <property type="entry name" value="zf-RING_2"/>
    <property type="match status" value="1"/>
</dbReference>
<dbReference type="EMBL" id="CACTIH010007616">
    <property type="protein sequence ID" value="CAA3016425.1"/>
    <property type="molecule type" value="Genomic_DNA"/>
</dbReference>